<organism evidence="2 3">
    <name type="scientific">Pseudomonas syringae pv. persicae</name>
    <dbReference type="NCBI Taxonomy" id="237306"/>
    <lineage>
        <taxon>Bacteria</taxon>
        <taxon>Pseudomonadati</taxon>
        <taxon>Pseudomonadota</taxon>
        <taxon>Gammaproteobacteria</taxon>
        <taxon>Pseudomonadales</taxon>
        <taxon>Pseudomonadaceae</taxon>
        <taxon>Pseudomonas</taxon>
    </lineage>
</organism>
<reference evidence="2 3" key="1">
    <citation type="submission" date="2018-08" db="EMBL/GenBank/DDBJ databases">
        <title>Recombination of ecologically and evolutionarily significant loci maintains genetic cohesion in the Pseudomonas syringae species complex.</title>
        <authorList>
            <person name="Dillon M."/>
            <person name="Thakur S."/>
            <person name="Almeida R.N.D."/>
            <person name="Weir B.S."/>
            <person name="Guttman D.S."/>
        </authorList>
    </citation>
    <scope>NUCLEOTIDE SEQUENCE [LARGE SCALE GENOMIC DNA]</scope>
    <source>
        <strain evidence="2 3">ICMP 3706</strain>
    </source>
</reference>
<dbReference type="RefSeq" id="WP_261982769.1">
    <property type="nucleotide sequence ID" value="NZ_RBQE01000064.1"/>
</dbReference>
<feature type="transmembrane region" description="Helical" evidence="1">
    <location>
        <begin position="21"/>
        <end position="47"/>
    </location>
</feature>
<proteinExistence type="predicted"/>
<evidence type="ECO:0000313" key="2">
    <source>
        <dbReference type="EMBL" id="RMP13859.1"/>
    </source>
</evidence>
<feature type="transmembrane region" description="Helical" evidence="1">
    <location>
        <begin position="67"/>
        <end position="86"/>
    </location>
</feature>
<dbReference type="AlphaFoldDB" id="A0A3M4B3Y1"/>
<comment type="caution">
    <text evidence="2">The sequence shown here is derived from an EMBL/GenBank/DDBJ whole genome shotgun (WGS) entry which is preliminary data.</text>
</comment>
<keyword evidence="1" id="KW-0472">Membrane</keyword>
<gene>
    <name evidence="2" type="ORF">ALQ30_200186</name>
</gene>
<accession>A0A3M4B3Y1</accession>
<keyword evidence="1" id="KW-0812">Transmembrane</keyword>
<keyword evidence="1" id="KW-1133">Transmembrane helix</keyword>
<evidence type="ECO:0000313" key="3">
    <source>
        <dbReference type="Proteomes" id="UP000281604"/>
    </source>
</evidence>
<dbReference type="Proteomes" id="UP000281604">
    <property type="component" value="Unassembled WGS sequence"/>
</dbReference>
<name>A0A3M4B3Y1_9PSED</name>
<protein>
    <submittedName>
        <fullName evidence="2">Uncharacterized protein</fullName>
    </submittedName>
</protein>
<dbReference type="EMBL" id="RBQE01000064">
    <property type="protein sequence ID" value="RMP13859.1"/>
    <property type="molecule type" value="Genomic_DNA"/>
</dbReference>
<evidence type="ECO:0000256" key="1">
    <source>
        <dbReference type="SAM" id="Phobius"/>
    </source>
</evidence>
<sequence>MKLNNDRDIAVAVMQGEWVMIYLAWVIVCFYRGLAFSIAGMALAFLLSADPATATFSELLTFFQDKAVHWLIFLMAGFIGVGLLVFRWTGNHNPYGVHARMGGAAASDSKPIEAEQQP</sequence>